<organism evidence="6 7">
    <name type="scientific">Paenibacillus aquistagni</name>
    <dbReference type="NCBI Taxonomy" id="1852522"/>
    <lineage>
        <taxon>Bacteria</taxon>
        <taxon>Bacillati</taxon>
        <taxon>Bacillota</taxon>
        <taxon>Bacilli</taxon>
        <taxon>Bacillales</taxon>
        <taxon>Paenibacillaceae</taxon>
        <taxon>Paenibacillus</taxon>
    </lineage>
</organism>
<dbReference type="InterPro" id="IPR003439">
    <property type="entry name" value="ABC_transporter-like_ATP-bd"/>
</dbReference>
<dbReference type="InterPro" id="IPR027417">
    <property type="entry name" value="P-loop_NTPase"/>
</dbReference>
<dbReference type="RefSeq" id="WP_085493004.1">
    <property type="nucleotide sequence ID" value="NZ_FXAZ01000001.1"/>
</dbReference>
<keyword evidence="2" id="KW-0813">Transport</keyword>
<accession>A0A1X7IT41</accession>
<dbReference type="PANTHER" id="PTHR43335">
    <property type="entry name" value="ABC TRANSPORTER, ATP-BINDING PROTEIN"/>
    <property type="match status" value="1"/>
</dbReference>
<sequence length="244" mass="26825">MSVDYAVRTDGLIKTFSGMEILTNCCMNVQLGTIYGFLGPNGAGKTTLMKILTGLLQPTAGSVEVLGLQVVKHREEILRKVGSLIEVPVFFERLSAEANIRLHLEYMSMTGVDIKEMLEMVGLTHTGQQAVSTFSLGMRQRLAIARALSHKPELLILDEPINGLDPMGIREMRDLFVKLVKEHKMTILLSSHILSEIEHIADTVGVITRGTIVRELSMCELRSQVPGGLEDYFFGIMSGGHGIA</sequence>
<keyword evidence="4 6" id="KW-0067">ATP-binding</keyword>
<dbReference type="GO" id="GO:0005524">
    <property type="term" value="F:ATP binding"/>
    <property type="evidence" value="ECO:0007669"/>
    <property type="project" value="UniProtKB-KW"/>
</dbReference>
<dbReference type="SMART" id="SM00382">
    <property type="entry name" value="AAA"/>
    <property type="match status" value="1"/>
</dbReference>
<proteinExistence type="inferred from homology"/>
<evidence type="ECO:0000256" key="2">
    <source>
        <dbReference type="ARBA" id="ARBA00022448"/>
    </source>
</evidence>
<dbReference type="InterPro" id="IPR003593">
    <property type="entry name" value="AAA+_ATPase"/>
</dbReference>
<dbReference type="Proteomes" id="UP000193834">
    <property type="component" value="Unassembled WGS sequence"/>
</dbReference>
<evidence type="ECO:0000256" key="4">
    <source>
        <dbReference type="ARBA" id="ARBA00022840"/>
    </source>
</evidence>
<gene>
    <name evidence="6" type="ORF">SAMN06295960_0777</name>
</gene>
<name>A0A1X7IT41_9BACL</name>
<comment type="similarity">
    <text evidence="1">Belongs to the ABC transporter superfamily.</text>
</comment>
<dbReference type="PROSITE" id="PS50893">
    <property type="entry name" value="ABC_TRANSPORTER_2"/>
    <property type="match status" value="1"/>
</dbReference>
<dbReference type="AlphaFoldDB" id="A0A1X7IT41"/>
<dbReference type="SUPFAM" id="SSF52540">
    <property type="entry name" value="P-loop containing nucleoside triphosphate hydrolases"/>
    <property type="match status" value="1"/>
</dbReference>
<dbReference type="InterPro" id="IPR017871">
    <property type="entry name" value="ABC_transporter-like_CS"/>
</dbReference>
<dbReference type="STRING" id="1852522.SAMN06295960_0777"/>
<dbReference type="PROSITE" id="PS00211">
    <property type="entry name" value="ABC_TRANSPORTER_1"/>
    <property type="match status" value="1"/>
</dbReference>
<keyword evidence="7" id="KW-1185">Reference proteome</keyword>
<evidence type="ECO:0000313" key="6">
    <source>
        <dbReference type="EMBL" id="SMG18218.1"/>
    </source>
</evidence>
<dbReference type="EMBL" id="FXAZ01000001">
    <property type="protein sequence ID" value="SMG18218.1"/>
    <property type="molecule type" value="Genomic_DNA"/>
</dbReference>
<evidence type="ECO:0000256" key="1">
    <source>
        <dbReference type="ARBA" id="ARBA00005417"/>
    </source>
</evidence>
<evidence type="ECO:0000313" key="7">
    <source>
        <dbReference type="Proteomes" id="UP000193834"/>
    </source>
</evidence>
<feature type="domain" description="ABC transporter" evidence="5">
    <location>
        <begin position="7"/>
        <end position="234"/>
    </location>
</feature>
<evidence type="ECO:0000259" key="5">
    <source>
        <dbReference type="PROSITE" id="PS50893"/>
    </source>
</evidence>
<evidence type="ECO:0000256" key="3">
    <source>
        <dbReference type="ARBA" id="ARBA00022741"/>
    </source>
</evidence>
<dbReference type="OrthoDB" id="9804819at2"/>
<reference evidence="6 7" key="1">
    <citation type="submission" date="2017-04" db="EMBL/GenBank/DDBJ databases">
        <authorList>
            <person name="Afonso C.L."/>
            <person name="Miller P.J."/>
            <person name="Scott M.A."/>
            <person name="Spackman E."/>
            <person name="Goraichik I."/>
            <person name="Dimitrov K.M."/>
            <person name="Suarez D.L."/>
            <person name="Swayne D.E."/>
        </authorList>
    </citation>
    <scope>NUCLEOTIDE SEQUENCE [LARGE SCALE GENOMIC DNA]</scope>
    <source>
        <strain evidence="6 7">11</strain>
    </source>
</reference>
<dbReference type="GO" id="GO:0016887">
    <property type="term" value="F:ATP hydrolysis activity"/>
    <property type="evidence" value="ECO:0007669"/>
    <property type="project" value="InterPro"/>
</dbReference>
<dbReference type="PANTHER" id="PTHR43335:SF8">
    <property type="entry name" value="ABC TRANSPORTER, ATP-BINDING PROTEIN"/>
    <property type="match status" value="1"/>
</dbReference>
<protein>
    <submittedName>
        <fullName evidence="6">ABC-2 type transport system ATP-binding protein</fullName>
    </submittedName>
</protein>
<keyword evidence="3" id="KW-0547">Nucleotide-binding</keyword>
<dbReference type="Pfam" id="PF00005">
    <property type="entry name" value="ABC_tran"/>
    <property type="match status" value="1"/>
</dbReference>
<dbReference type="Gene3D" id="3.40.50.300">
    <property type="entry name" value="P-loop containing nucleotide triphosphate hydrolases"/>
    <property type="match status" value="1"/>
</dbReference>